<dbReference type="eggNOG" id="ENOG502ZXJT">
    <property type="taxonomic scope" value="Bacteria"/>
</dbReference>
<dbReference type="AlphaFoldDB" id="F4LSC5"/>
<keyword evidence="5" id="KW-0378">Hydrolase</keyword>
<evidence type="ECO:0000256" key="5">
    <source>
        <dbReference type="ARBA" id="ARBA00022801"/>
    </source>
</evidence>
<dbReference type="OrthoDB" id="9799854at2"/>
<proteinExistence type="inferred from homology"/>
<evidence type="ECO:0000256" key="3">
    <source>
        <dbReference type="ARBA" id="ARBA00022722"/>
    </source>
</evidence>
<dbReference type="GO" id="GO:0016787">
    <property type="term" value="F:hydrolase activity"/>
    <property type="evidence" value="ECO:0007669"/>
    <property type="project" value="UniProtKB-KW"/>
</dbReference>
<dbReference type="PATRIC" id="fig|1209989.3.peg.1253"/>
<evidence type="ECO:0000256" key="4">
    <source>
        <dbReference type="ARBA" id="ARBA00022759"/>
    </source>
</evidence>
<dbReference type="SUPFAM" id="SSF54786">
    <property type="entry name" value="YcfA/nrd intein domain"/>
    <property type="match status" value="1"/>
</dbReference>
<gene>
    <name evidence="9" type="ordered locus">TEPIRE1_1141</name>
</gene>
<dbReference type="KEGG" id="tep:TepRe1_1043"/>
<dbReference type="GO" id="GO:0004519">
    <property type="term" value="F:endonuclease activity"/>
    <property type="evidence" value="ECO:0007669"/>
    <property type="project" value="UniProtKB-KW"/>
</dbReference>
<dbReference type="Gene3D" id="3.30.920.30">
    <property type="entry name" value="Hypothetical protein"/>
    <property type="match status" value="1"/>
</dbReference>
<evidence type="ECO:0000256" key="6">
    <source>
        <dbReference type="ARBA" id="ARBA00022884"/>
    </source>
</evidence>
<dbReference type="Pfam" id="PF07927">
    <property type="entry name" value="HicA_toxin"/>
    <property type="match status" value="1"/>
</dbReference>
<dbReference type="InterPro" id="IPR038570">
    <property type="entry name" value="HicA_sf"/>
</dbReference>
<dbReference type="RefSeq" id="WP_013778114.1">
    <property type="nucleotide sequence ID" value="NC_015519.1"/>
</dbReference>
<protein>
    <submittedName>
        <fullName evidence="9">YcfA family protein</fullName>
    </submittedName>
</protein>
<dbReference type="Proteomes" id="UP000010802">
    <property type="component" value="Chromosome"/>
</dbReference>
<dbReference type="InterPro" id="IPR012933">
    <property type="entry name" value="HicA_mRNA_interferase"/>
</dbReference>
<evidence type="ECO:0000313" key="9">
    <source>
        <dbReference type="EMBL" id="CCP25862.1"/>
    </source>
</evidence>
<evidence type="ECO:0000256" key="2">
    <source>
        <dbReference type="ARBA" id="ARBA00022649"/>
    </source>
</evidence>
<dbReference type="GO" id="GO:0003729">
    <property type="term" value="F:mRNA binding"/>
    <property type="evidence" value="ECO:0007669"/>
    <property type="project" value="InterPro"/>
</dbReference>
<name>F4LSC5_TEPAE</name>
<dbReference type="KEGG" id="tae:TepiRe1_1141"/>
<accession>L0S235</accession>
<dbReference type="HOGENOM" id="CLU_164851_7_3_9"/>
<accession>F4LSC5</accession>
<keyword evidence="2" id="KW-1277">Toxin-antitoxin system</keyword>
<keyword evidence="7" id="KW-0346">Stress response</keyword>
<feature type="region of interest" description="Disordered" evidence="8">
    <location>
        <begin position="19"/>
        <end position="38"/>
    </location>
</feature>
<organism evidence="9 10">
    <name type="scientific">Tepidanaerobacter acetatoxydans (strain DSM 21804 / JCM 16047 / Re1)</name>
    <dbReference type="NCBI Taxonomy" id="1209989"/>
    <lineage>
        <taxon>Bacteria</taxon>
        <taxon>Bacillati</taxon>
        <taxon>Bacillota</taxon>
        <taxon>Clostridia</taxon>
        <taxon>Thermosediminibacterales</taxon>
        <taxon>Tepidanaerobacteraceae</taxon>
        <taxon>Tepidanaerobacter</taxon>
    </lineage>
</organism>
<keyword evidence="10" id="KW-1185">Reference proteome</keyword>
<dbReference type="EMBL" id="HF563609">
    <property type="protein sequence ID" value="CCP25862.1"/>
    <property type="molecule type" value="Genomic_DNA"/>
</dbReference>
<keyword evidence="3" id="KW-0540">Nuclease</keyword>
<keyword evidence="4" id="KW-0255">Endonuclease</keyword>
<sequence>MKRKNLIHKLKKAGWEISSGSKHDMAKHPSKPGFKIPIPRHTEINEYTANQILKEAGLE</sequence>
<dbReference type="STRING" id="1209989.TepRe1_1043"/>
<evidence type="ECO:0000256" key="8">
    <source>
        <dbReference type="SAM" id="MobiDB-lite"/>
    </source>
</evidence>
<reference evidence="10" key="1">
    <citation type="journal article" date="2013" name="Genome Announc.">
        <title>First genome sequence of a syntrophic acetate-oxidizing bacterium, Tepidanaerobacter acetatoxydans strain Re1.</title>
        <authorList>
            <person name="Manzoor S."/>
            <person name="Bongcam-Rudloff E."/>
            <person name="Schnurer A."/>
            <person name="Muller B."/>
        </authorList>
    </citation>
    <scope>NUCLEOTIDE SEQUENCE [LARGE SCALE GENOMIC DNA]</scope>
    <source>
        <strain evidence="10">Re1</strain>
    </source>
</reference>
<comment type="similarity">
    <text evidence="1">Belongs to the HicA mRNA interferase family.</text>
</comment>
<evidence type="ECO:0000256" key="7">
    <source>
        <dbReference type="ARBA" id="ARBA00023016"/>
    </source>
</evidence>
<keyword evidence="6" id="KW-0694">RNA-binding</keyword>
<evidence type="ECO:0000256" key="1">
    <source>
        <dbReference type="ARBA" id="ARBA00006620"/>
    </source>
</evidence>
<evidence type="ECO:0000313" key="10">
    <source>
        <dbReference type="Proteomes" id="UP000010802"/>
    </source>
</evidence>